<evidence type="ECO:0000313" key="3">
    <source>
        <dbReference type="Proteomes" id="UP001140091"/>
    </source>
</evidence>
<dbReference type="OrthoDB" id="3062477at2759"/>
<evidence type="ECO:0000313" key="2">
    <source>
        <dbReference type="EMBL" id="KAJ2935920.1"/>
    </source>
</evidence>
<feature type="non-terminal residue" evidence="2">
    <location>
        <position position="459"/>
    </location>
</feature>
<feature type="compositionally biased region" description="Basic and acidic residues" evidence="1">
    <location>
        <begin position="331"/>
        <end position="346"/>
    </location>
</feature>
<feature type="compositionally biased region" description="Basic residues" evidence="1">
    <location>
        <begin position="316"/>
        <end position="330"/>
    </location>
</feature>
<organism evidence="2 3">
    <name type="scientific">Candolleomyces eurysporus</name>
    <dbReference type="NCBI Taxonomy" id="2828524"/>
    <lineage>
        <taxon>Eukaryota</taxon>
        <taxon>Fungi</taxon>
        <taxon>Dikarya</taxon>
        <taxon>Basidiomycota</taxon>
        <taxon>Agaricomycotina</taxon>
        <taxon>Agaricomycetes</taxon>
        <taxon>Agaricomycetidae</taxon>
        <taxon>Agaricales</taxon>
        <taxon>Agaricineae</taxon>
        <taxon>Psathyrellaceae</taxon>
        <taxon>Candolleomyces</taxon>
    </lineage>
</organism>
<protein>
    <submittedName>
        <fullName evidence="2">Uncharacterized protein</fullName>
    </submittedName>
</protein>
<proteinExistence type="predicted"/>
<accession>A0A9W8JSD4</accession>
<dbReference type="AlphaFoldDB" id="A0A9W8JSD4"/>
<sequence>MENLLSLDPIGDGEDNKDDNGNNEDDATQAQQVPTTSTTSGRHPDIYANLNPVQLHAIHEEAAADFAQHIELNLPLSHTTRTWIRRGQPVLQQAAFYSKKLAASCMILSSAVTKCPYHFMNAASTVHDLQSGCRKATGVPFQPDKTKVGRVDITHLDRPNRVDSMGRIRPPRPNSYNPNFTLERVMQFFPVAANGVAHLHCGCALEEVLLDFAFWKRTTVVSASTGASEYFAIPLKPRDRLFLCHVLRQLNVTLDFIYEYDTNGKHTSVEQRTLKWVDVINATVVQARKVKAGMSAGPPRRRLEYVDISDEGEGGRRRRDDRKDGRSRRGKREEGRSQRFGGENDRSQNNGNVRVGRADGDDGRTRKADHDNGKSRKIGPEAGRSQRAEGDGGRTRRDEPDSGRSGRGEGGSYRYVAKDARKGQGKGKMKEKDKKGKGIYTATTTATLVTAISCDLLGP</sequence>
<gene>
    <name evidence="2" type="ORF">H1R20_g1174</name>
</gene>
<feature type="compositionally biased region" description="Acidic residues" evidence="1">
    <location>
        <begin position="11"/>
        <end position="27"/>
    </location>
</feature>
<feature type="compositionally biased region" description="Basic and acidic residues" evidence="1">
    <location>
        <begin position="356"/>
        <end position="374"/>
    </location>
</feature>
<evidence type="ECO:0000256" key="1">
    <source>
        <dbReference type="SAM" id="MobiDB-lite"/>
    </source>
</evidence>
<feature type="compositionally biased region" description="Basic and acidic residues" evidence="1">
    <location>
        <begin position="416"/>
        <end position="436"/>
    </location>
</feature>
<feature type="compositionally biased region" description="Polar residues" evidence="1">
    <location>
        <begin position="28"/>
        <end position="41"/>
    </location>
</feature>
<keyword evidence="3" id="KW-1185">Reference proteome</keyword>
<dbReference type="Proteomes" id="UP001140091">
    <property type="component" value="Unassembled WGS sequence"/>
</dbReference>
<feature type="compositionally biased region" description="Basic and acidic residues" evidence="1">
    <location>
        <begin position="384"/>
        <end position="407"/>
    </location>
</feature>
<comment type="caution">
    <text evidence="2">The sequence shown here is derived from an EMBL/GenBank/DDBJ whole genome shotgun (WGS) entry which is preliminary data.</text>
</comment>
<feature type="region of interest" description="Disordered" evidence="1">
    <location>
        <begin position="291"/>
        <end position="436"/>
    </location>
</feature>
<name>A0A9W8JSD4_9AGAR</name>
<reference evidence="2" key="1">
    <citation type="submission" date="2022-06" db="EMBL/GenBank/DDBJ databases">
        <title>Genome Sequence of Candolleomyces eurysporus.</title>
        <authorList>
            <person name="Buettner E."/>
        </authorList>
    </citation>
    <scope>NUCLEOTIDE SEQUENCE</scope>
    <source>
        <strain evidence="2">VTCC 930004</strain>
    </source>
</reference>
<dbReference type="EMBL" id="JANBPK010000263">
    <property type="protein sequence ID" value="KAJ2935920.1"/>
    <property type="molecule type" value="Genomic_DNA"/>
</dbReference>
<feature type="region of interest" description="Disordered" evidence="1">
    <location>
        <begin position="1"/>
        <end position="45"/>
    </location>
</feature>